<dbReference type="PANTHER" id="PTHR45674">
    <property type="entry name" value="DNA LIGASE 1/3 FAMILY MEMBER"/>
    <property type="match status" value="1"/>
</dbReference>
<evidence type="ECO:0000256" key="1">
    <source>
        <dbReference type="ARBA" id="ARBA00007572"/>
    </source>
</evidence>
<dbReference type="GO" id="GO:0003910">
    <property type="term" value="F:DNA ligase (ATP) activity"/>
    <property type="evidence" value="ECO:0007669"/>
    <property type="project" value="TreeGrafter"/>
</dbReference>
<dbReference type="PANTHER" id="PTHR45674:SF4">
    <property type="entry name" value="DNA LIGASE 1"/>
    <property type="match status" value="1"/>
</dbReference>
<evidence type="ECO:0000256" key="2">
    <source>
        <dbReference type="ARBA" id="ARBA00022598"/>
    </source>
</evidence>
<gene>
    <name evidence="3" type="ORF">US96_C0044G0017</name>
</gene>
<comment type="similarity">
    <text evidence="1">Belongs to the ATP-dependent DNA ligase family.</text>
</comment>
<dbReference type="AlphaFoldDB" id="A0A0G0K2R7"/>
<feature type="non-terminal residue" evidence="3">
    <location>
        <position position="1"/>
    </location>
</feature>
<reference evidence="3 4" key="1">
    <citation type="journal article" date="2015" name="Nature">
        <title>rRNA introns, odd ribosomes, and small enigmatic genomes across a large radiation of phyla.</title>
        <authorList>
            <person name="Brown C.T."/>
            <person name="Hug L.A."/>
            <person name="Thomas B.C."/>
            <person name="Sharon I."/>
            <person name="Castelle C.J."/>
            <person name="Singh A."/>
            <person name="Wilkins M.J."/>
            <person name="Williams K.H."/>
            <person name="Banfield J.F."/>
        </authorList>
    </citation>
    <scope>NUCLEOTIDE SEQUENCE [LARGE SCALE GENOMIC DNA]</scope>
</reference>
<accession>A0A0G0K2R7</accession>
<dbReference type="InterPro" id="IPR050191">
    <property type="entry name" value="ATP-dep_DNA_ligase"/>
</dbReference>
<sequence>EPKIVIEVLADEITRSPLHTAGKSETEPGYALRFPRLVKFRNDKKAEEATEVSEIKRLYELQYKKK</sequence>
<evidence type="ECO:0000313" key="3">
    <source>
        <dbReference type="EMBL" id="KKQ74013.1"/>
    </source>
</evidence>
<name>A0A0G0K2R7_9BACT</name>
<dbReference type="EMBL" id="LBUZ01000044">
    <property type="protein sequence ID" value="KKQ74013.1"/>
    <property type="molecule type" value="Genomic_DNA"/>
</dbReference>
<proteinExistence type="inferred from homology"/>
<organism evidence="3 4">
    <name type="scientific">Candidatus Woesebacteria bacterium GW2011_GWB1_38_5b</name>
    <dbReference type="NCBI Taxonomy" id="1618569"/>
    <lineage>
        <taxon>Bacteria</taxon>
        <taxon>Candidatus Woeseibacteriota</taxon>
    </lineage>
</organism>
<dbReference type="GO" id="GO:0006273">
    <property type="term" value="P:lagging strand elongation"/>
    <property type="evidence" value="ECO:0007669"/>
    <property type="project" value="TreeGrafter"/>
</dbReference>
<keyword evidence="2 3" id="KW-0436">Ligase</keyword>
<dbReference type="Gene3D" id="2.40.50.140">
    <property type="entry name" value="Nucleic acid-binding proteins"/>
    <property type="match status" value="1"/>
</dbReference>
<dbReference type="Proteomes" id="UP000034181">
    <property type="component" value="Unassembled WGS sequence"/>
</dbReference>
<protein>
    <submittedName>
        <fullName evidence="3">Putative DNA ligase</fullName>
    </submittedName>
</protein>
<dbReference type="InterPro" id="IPR012340">
    <property type="entry name" value="NA-bd_OB-fold"/>
</dbReference>
<evidence type="ECO:0000313" key="4">
    <source>
        <dbReference type="Proteomes" id="UP000034181"/>
    </source>
</evidence>
<dbReference type="SUPFAM" id="SSF50249">
    <property type="entry name" value="Nucleic acid-binding proteins"/>
    <property type="match status" value="1"/>
</dbReference>
<comment type="caution">
    <text evidence="3">The sequence shown here is derived from an EMBL/GenBank/DDBJ whole genome shotgun (WGS) entry which is preliminary data.</text>
</comment>